<gene>
    <name evidence="1" type="ORF">NCS_10958</name>
</gene>
<reference evidence="2" key="1">
    <citation type="submission" date="2017-03" db="EMBL/GenBank/DDBJ databases">
        <authorList>
            <person name="Herbold C."/>
        </authorList>
    </citation>
    <scope>NUCLEOTIDE SEQUENCE [LARGE SCALE GENOMIC DNA]</scope>
</reference>
<protein>
    <submittedName>
        <fullName evidence="1">Uncharacterized protein</fullName>
    </submittedName>
</protein>
<dbReference type="EMBL" id="LT841358">
    <property type="protein sequence ID" value="SMH71151.1"/>
    <property type="molecule type" value="Genomic_DNA"/>
</dbReference>
<evidence type="ECO:0000313" key="2">
    <source>
        <dbReference type="Proteomes" id="UP000230607"/>
    </source>
</evidence>
<dbReference type="AlphaFoldDB" id="A0A2H1FEH8"/>
<organism evidence="1 2">
    <name type="scientific">Candidatus Nitrosotalea okcheonensis</name>
    <dbReference type="NCBI Taxonomy" id="1903276"/>
    <lineage>
        <taxon>Archaea</taxon>
        <taxon>Nitrososphaerota</taxon>
        <taxon>Nitrososphaeria</taxon>
        <taxon>Nitrosotaleales</taxon>
        <taxon>Nitrosotaleaceae</taxon>
        <taxon>Nitrosotalea</taxon>
    </lineage>
</organism>
<sequence length="187" mass="21359">MWEIMKGDLKLNNKSNVTLSIDTAIFNEIKKYAEDQGQSVNALLNTVLTKYVLLYGPAEVQEGMLVPHKFFSGLLKYIPDDDLLELIHEDGFEAIRSIFVQGGISFSIDNMITYVFERIALWAGTYYKFRSYHDDDGWLCLAFEHSYGIKWSKALGESLSIIIKEILNHDSEHKITASTTLIRVNVK</sequence>
<dbReference type="Proteomes" id="UP000230607">
    <property type="component" value="Chromosome 1"/>
</dbReference>
<keyword evidence="2" id="KW-1185">Reference proteome</keyword>
<evidence type="ECO:0000313" key="1">
    <source>
        <dbReference type="EMBL" id="SMH71151.1"/>
    </source>
</evidence>
<name>A0A2H1FEH8_9ARCH</name>
<accession>A0A2H1FEH8</accession>
<proteinExistence type="predicted"/>